<comment type="subcellular location">
    <subcellularLocation>
        <location evidence="1 9">Cell inner membrane</location>
        <topology evidence="1 9">Single-pass membrane protein</topology>
    </subcellularLocation>
</comment>
<keyword evidence="4 9" id="KW-1003">Cell membrane</keyword>
<accession>A0A0B1Q8R4</accession>
<keyword evidence="6" id="KW-0812">Transmembrane</keyword>
<evidence type="ECO:0000259" key="11">
    <source>
        <dbReference type="Pfam" id="PF25988"/>
    </source>
</evidence>
<keyword evidence="10" id="KW-0175">Coiled coil</keyword>
<evidence type="ECO:0000256" key="9">
    <source>
        <dbReference type="RuleBase" id="RU365093"/>
    </source>
</evidence>
<feature type="domain" description="CyaD-like alpha-helical hairpin" evidence="11">
    <location>
        <begin position="126"/>
        <end position="323"/>
    </location>
</feature>
<dbReference type="InterPro" id="IPR010129">
    <property type="entry name" value="T1SS_HlyD"/>
</dbReference>
<reference evidence="13 14" key="1">
    <citation type="submission" date="2014-09" db="EMBL/GenBank/DDBJ databases">
        <title>Isolation and characterization of Aurantimonas altamirensis ON-56566 from clinical sample following a dog bite.</title>
        <authorList>
            <person name="Eshaghi A."/>
            <person name="Li A."/>
            <person name="Shahinas D."/>
            <person name="Bahn P."/>
            <person name="Kus J.V."/>
            <person name="Patel S.N."/>
        </authorList>
    </citation>
    <scope>NUCLEOTIDE SEQUENCE [LARGE SCALE GENOMIC DNA]</scope>
    <source>
        <strain evidence="13 14">ON-56566</strain>
    </source>
</reference>
<evidence type="ECO:0000256" key="6">
    <source>
        <dbReference type="ARBA" id="ARBA00022692"/>
    </source>
</evidence>
<feature type="coiled-coil region" evidence="10">
    <location>
        <begin position="190"/>
        <end position="224"/>
    </location>
</feature>
<name>A0A0B1Q8R4_9HYPH</name>
<evidence type="ECO:0000259" key="12">
    <source>
        <dbReference type="Pfam" id="PF26002"/>
    </source>
</evidence>
<evidence type="ECO:0000256" key="2">
    <source>
        <dbReference type="ARBA" id="ARBA00009477"/>
    </source>
</evidence>
<dbReference type="Gene3D" id="2.40.30.170">
    <property type="match status" value="1"/>
</dbReference>
<comment type="caution">
    <text evidence="13">The sequence shown here is derived from an EMBL/GenBank/DDBJ whole genome shotgun (WGS) entry which is preliminary data.</text>
</comment>
<evidence type="ECO:0000256" key="7">
    <source>
        <dbReference type="ARBA" id="ARBA00022989"/>
    </source>
</evidence>
<evidence type="ECO:0000256" key="1">
    <source>
        <dbReference type="ARBA" id="ARBA00004377"/>
    </source>
</evidence>
<dbReference type="RefSeq" id="WP_039188820.1">
    <property type="nucleotide sequence ID" value="NZ_JRFJ01000001.1"/>
</dbReference>
<evidence type="ECO:0000256" key="3">
    <source>
        <dbReference type="ARBA" id="ARBA00022448"/>
    </source>
</evidence>
<protein>
    <recommendedName>
        <fullName evidence="9">Membrane fusion protein (MFP) family protein</fullName>
    </recommendedName>
</protein>
<evidence type="ECO:0000256" key="5">
    <source>
        <dbReference type="ARBA" id="ARBA00022519"/>
    </source>
</evidence>
<dbReference type="InterPro" id="IPR058982">
    <property type="entry name" value="Beta-barrel_AprE"/>
</dbReference>
<evidence type="ECO:0000313" key="14">
    <source>
        <dbReference type="Proteomes" id="UP000030826"/>
    </source>
</evidence>
<evidence type="ECO:0000256" key="4">
    <source>
        <dbReference type="ARBA" id="ARBA00022475"/>
    </source>
</evidence>
<dbReference type="InterPro" id="IPR050739">
    <property type="entry name" value="MFP"/>
</dbReference>
<evidence type="ECO:0000313" key="13">
    <source>
        <dbReference type="EMBL" id="KHJ55766.1"/>
    </source>
</evidence>
<keyword evidence="3 9" id="KW-0813">Transport</keyword>
<dbReference type="AlphaFoldDB" id="A0A0B1Q8R4"/>
<feature type="domain" description="AprE-like beta-barrel" evidence="12">
    <location>
        <begin position="363"/>
        <end position="444"/>
    </location>
</feature>
<keyword evidence="8" id="KW-0472">Membrane</keyword>
<keyword evidence="5 9" id="KW-0997">Cell inner membrane</keyword>
<dbReference type="InterPro" id="IPR059040">
    <property type="entry name" value="HH_CyaD-like"/>
</dbReference>
<dbReference type="GO" id="GO:0005886">
    <property type="term" value="C:plasma membrane"/>
    <property type="evidence" value="ECO:0007669"/>
    <property type="project" value="UniProtKB-SubCell"/>
</dbReference>
<dbReference type="InterPro" id="IPR006144">
    <property type="entry name" value="Secretion_HlyD_CS"/>
</dbReference>
<dbReference type="EMBL" id="JRFJ01000001">
    <property type="protein sequence ID" value="KHJ55766.1"/>
    <property type="molecule type" value="Genomic_DNA"/>
</dbReference>
<dbReference type="GO" id="GO:0009306">
    <property type="term" value="P:protein secretion"/>
    <property type="evidence" value="ECO:0007669"/>
    <property type="project" value="InterPro"/>
</dbReference>
<comment type="similarity">
    <text evidence="2 9">Belongs to the membrane fusion protein (MFP) (TC 8.A.1) family.</text>
</comment>
<dbReference type="STRING" id="370622.LA66_03775"/>
<dbReference type="PANTHER" id="PTHR30386:SF27">
    <property type="entry name" value="MEMBRANE FUSION PROTEIN (MFP) FAMILY PROTEIN"/>
    <property type="match status" value="1"/>
</dbReference>
<dbReference type="NCBIfam" id="TIGR01843">
    <property type="entry name" value="type_I_hlyD"/>
    <property type="match status" value="1"/>
</dbReference>
<dbReference type="Proteomes" id="UP000030826">
    <property type="component" value="Unassembled WGS sequence"/>
</dbReference>
<dbReference type="Pfam" id="PF26002">
    <property type="entry name" value="Beta-barrel_AprE"/>
    <property type="match status" value="1"/>
</dbReference>
<dbReference type="Pfam" id="PF25988">
    <property type="entry name" value="HH_CyaD"/>
    <property type="match status" value="1"/>
</dbReference>
<keyword evidence="7" id="KW-1133">Transmembrane helix</keyword>
<evidence type="ECO:0000256" key="8">
    <source>
        <dbReference type="ARBA" id="ARBA00023136"/>
    </source>
</evidence>
<dbReference type="PRINTS" id="PR01490">
    <property type="entry name" value="RTXTOXIND"/>
</dbReference>
<dbReference type="PROSITE" id="PS00543">
    <property type="entry name" value="HLYD_FAMILY"/>
    <property type="match status" value="1"/>
</dbReference>
<gene>
    <name evidence="13" type="ORF">LA66_03775</name>
</gene>
<evidence type="ECO:0000256" key="10">
    <source>
        <dbReference type="SAM" id="Coils"/>
    </source>
</evidence>
<proteinExistence type="inferred from homology"/>
<dbReference type="PANTHER" id="PTHR30386">
    <property type="entry name" value="MEMBRANE FUSION SUBUNIT OF EMRAB-TOLC MULTIDRUG EFFLUX PUMP"/>
    <property type="match status" value="1"/>
</dbReference>
<organism evidence="13 14">
    <name type="scientific">Aureimonas altamirensis</name>
    <dbReference type="NCBI Taxonomy" id="370622"/>
    <lineage>
        <taxon>Bacteria</taxon>
        <taxon>Pseudomonadati</taxon>
        <taxon>Pseudomonadota</taxon>
        <taxon>Alphaproteobacteria</taxon>
        <taxon>Hyphomicrobiales</taxon>
        <taxon>Aurantimonadaceae</taxon>
        <taxon>Aureimonas</taxon>
    </lineage>
</organism>
<sequence>MILHALRSLLSRYREAFAEAWAARRGLEAERRTAEELEFLPAALSLRDTPVHPLPRRLLWGLLIMLVLALGWSTIGRIDVVAVGRGKVVPGSGSKTIQAAELAVVKTIHVTDGQAVSKGDPLIDFDSSLTEADVARISGDIEARRIDEAIAAAMLDCMQRNVRPEPLDATLADLPAETIEAANVRLMGSYRSMRSEIDEKNSEMSQLDTQLAAAKASVRALEKMVPLSREISANLRSLASREFVARSQYLDKEQFRLSQERDLVAQQFDARKASASRELLLRQKGTVLARWRLSTLDTLHRAREERRSLEKDLEKAVRRDQMMHLAAPVDGTVQQVVVKTEGGVVQEAQTLMIVVPKSDPIEVEAMLLNKDVGFVRPGMEVEIKVDAFEFTRYGLVKGTIRTLSTDSIDTENSGPVYAMRIVVDETPPAITLSPGMSVAAEVKIGSRRIIEYFLSPLNVYLHDSLRER</sequence>